<evidence type="ECO:0000256" key="7">
    <source>
        <dbReference type="ARBA" id="ARBA00022824"/>
    </source>
</evidence>
<feature type="transmembrane region" description="Helical" evidence="10">
    <location>
        <begin position="49"/>
        <end position="69"/>
    </location>
</feature>
<dbReference type="PANTHER" id="PTHR13205:SF15">
    <property type="entry name" value="DOLICHOL KINASE"/>
    <property type="match status" value="1"/>
</dbReference>
<dbReference type="Proteomes" id="UP000837857">
    <property type="component" value="Chromosome 19"/>
</dbReference>
<dbReference type="PANTHER" id="PTHR13205">
    <property type="entry name" value="TRANSMEMBRANE PROTEIN 15-RELATED"/>
    <property type="match status" value="1"/>
</dbReference>
<keyword evidence="9 10" id="KW-0472">Membrane</keyword>
<evidence type="ECO:0000256" key="8">
    <source>
        <dbReference type="ARBA" id="ARBA00022989"/>
    </source>
</evidence>
<evidence type="ECO:0000256" key="5">
    <source>
        <dbReference type="ARBA" id="ARBA00022692"/>
    </source>
</evidence>
<evidence type="ECO:0000256" key="2">
    <source>
        <dbReference type="ARBA" id="ARBA00010794"/>
    </source>
</evidence>
<keyword evidence="5 10" id="KW-0812">Transmembrane</keyword>
<feature type="transmembrane region" description="Helical" evidence="10">
    <location>
        <begin position="242"/>
        <end position="265"/>
    </location>
</feature>
<gene>
    <name evidence="11" type="ORF">IPOD504_LOCUS6868</name>
</gene>
<feature type="non-terminal residue" evidence="11">
    <location>
        <position position="1"/>
    </location>
</feature>
<protein>
    <recommendedName>
        <fullName evidence="3">dolichol kinase</fullName>
        <ecNumber evidence="3">2.7.1.108</ecNumber>
    </recommendedName>
</protein>
<evidence type="ECO:0000256" key="10">
    <source>
        <dbReference type="SAM" id="Phobius"/>
    </source>
</evidence>
<keyword evidence="7" id="KW-0256">Endoplasmic reticulum</keyword>
<comment type="similarity">
    <text evidence="2">Belongs to the polyprenol kinase family.</text>
</comment>
<keyword evidence="4" id="KW-0808">Transferase</keyword>
<feature type="transmembrane region" description="Helical" evidence="10">
    <location>
        <begin position="277"/>
        <end position="308"/>
    </location>
</feature>
<organism evidence="11 12">
    <name type="scientific">Iphiclides podalirius</name>
    <name type="common">scarce swallowtail</name>
    <dbReference type="NCBI Taxonomy" id="110791"/>
    <lineage>
        <taxon>Eukaryota</taxon>
        <taxon>Metazoa</taxon>
        <taxon>Ecdysozoa</taxon>
        <taxon>Arthropoda</taxon>
        <taxon>Hexapoda</taxon>
        <taxon>Insecta</taxon>
        <taxon>Pterygota</taxon>
        <taxon>Neoptera</taxon>
        <taxon>Endopterygota</taxon>
        <taxon>Lepidoptera</taxon>
        <taxon>Glossata</taxon>
        <taxon>Ditrysia</taxon>
        <taxon>Papilionoidea</taxon>
        <taxon>Papilionidae</taxon>
        <taxon>Papilioninae</taxon>
        <taxon>Iphiclides</taxon>
    </lineage>
</organism>
<keyword evidence="8 10" id="KW-1133">Transmembrane helix</keyword>
<sequence>MSLNSQISNNLKETGIETRLAKSQGLWCYMLLPFILTINTIIYKTSTLYQIITFVSVGLFFYGSLFIIFLSISSVIIKEPVYGGCMASSLISTILIYIFSEKDLLSSLICSLPCIYFFNALIKVALINFPKTFTIGEAMVVVQSLTLFVTASTLKFVHDLLNDTNEEYTFINTIIFIGLSTLGLIVTALFYLDDKHRNLWSLQCIVAAGITAILIILHCIMGPTCLIRIYDYIFMDIVRVKLLIFWLALVILSVLVLYVSTRLAVKATTVKRKTFHLLASLVFLSGVLTDVPFMTLAAGVGLALIIFVEALRIARIEPISSALQSTFVIYGDEKDCGAFAMTPLYLYAGLACPLLLAPATAPLELLSGVLAVGVGDTVASCAGATIGRTRWADSNRTLEGTAFNILSQVAVVYALEFFELLQARHALARTVIAATASALTEAKTDQVDNLVLPLVTILAFQATRFLS</sequence>
<evidence type="ECO:0000256" key="1">
    <source>
        <dbReference type="ARBA" id="ARBA00004477"/>
    </source>
</evidence>
<keyword evidence="12" id="KW-1185">Reference proteome</keyword>
<feature type="transmembrane region" description="Helical" evidence="10">
    <location>
        <begin position="204"/>
        <end position="230"/>
    </location>
</feature>
<feature type="transmembrane region" description="Helical" evidence="10">
    <location>
        <begin position="138"/>
        <end position="158"/>
    </location>
</feature>
<feature type="transmembrane region" description="Helical" evidence="10">
    <location>
        <begin position="26"/>
        <end position="43"/>
    </location>
</feature>
<accession>A0ABN8I947</accession>
<dbReference type="EMBL" id="OW152831">
    <property type="protein sequence ID" value="CAH2049498.1"/>
    <property type="molecule type" value="Genomic_DNA"/>
</dbReference>
<evidence type="ECO:0000256" key="6">
    <source>
        <dbReference type="ARBA" id="ARBA00022777"/>
    </source>
</evidence>
<feature type="transmembrane region" description="Helical" evidence="10">
    <location>
        <begin position="81"/>
        <end position="99"/>
    </location>
</feature>
<proteinExistence type="inferred from homology"/>
<name>A0ABN8I947_9NEOP</name>
<evidence type="ECO:0000313" key="12">
    <source>
        <dbReference type="Proteomes" id="UP000837857"/>
    </source>
</evidence>
<evidence type="ECO:0000256" key="3">
    <source>
        <dbReference type="ARBA" id="ARBA00012132"/>
    </source>
</evidence>
<comment type="subcellular location">
    <subcellularLocation>
        <location evidence="1">Endoplasmic reticulum membrane</location>
        <topology evidence="1">Multi-pass membrane protein</topology>
    </subcellularLocation>
</comment>
<evidence type="ECO:0000256" key="9">
    <source>
        <dbReference type="ARBA" id="ARBA00023136"/>
    </source>
</evidence>
<dbReference type="EC" id="2.7.1.108" evidence="3"/>
<evidence type="ECO:0000256" key="4">
    <source>
        <dbReference type="ARBA" id="ARBA00022679"/>
    </source>
</evidence>
<feature type="transmembrane region" description="Helical" evidence="10">
    <location>
        <begin position="105"/>
        <end position="126"/>
    </location>
</feature>
<feature type="transmembrane region" description="Helical" evidence="10">
    <location>
        <begin position="170"/>
        <end position="192"/>
    </location>
</feature>
<evidence type="ECO:0000313" key="11">
    <source>
        <dbReference type="EMBL" id="CAH2049498.1"/>
    </source>
</evidence>
<keyword evidence="6" id="KW-0418">Kinase</keyword>
<dbReference type="InterPro" id="IPR032974">
    <property type="entry name" value="Polypren_kinase"/>
</dbReference>
<reference evidence="11" key="1">
    <citation type="submission" date="2022-03" db="EMBL/GenBank/DDBJ databases">
        <authorList>
            <person name="Martin H S."/>
        </authorList>
    </citation>
    <scope>NUCLEOTIDE SEQUENCE</scope>
</reference>